<evidence type="ECO:0000313" key="1">
    <source>
        <dbReference type="EMBL" id="ETW92235.1"/>
    </source>
</evidence>
<organism evidence="1 2">
    <name type="scientific">Entotheonella factor</name>
    <dbReference type="NCBI Taxonomy" id="1429438"/>
    <lineage>
        <taxon>Bacteria</taxon>
        <taxon>Pseudomonadati</taxon>
        <taxon>Nitrospinota/Tectimicrobiota group</taxon>
        <taxon>Candidatus Tectimicrobiota</taxon>
        <taxon>Candidatus Entotheonellia</taxon>
        <taxon>Candidatus Entotheonellales</taxon>
        <taxon>Candidatus Entotheonellaceae</taxon>
        <taxon>Candidatus Entotheonella</taxon>
    </lineage>
</organism>
<comment type="caution">
    <text evidence="1">The sequence shown here is derived from an EMBL/GenBank/DDBJ whole genome shotgun (WGS) entry which is preliminary data.</text>
</comment>
<dbReference type="Proteomes" id="UP000019141">
    <property type="component" value="Unassembled WGS sequence"/>
</dbReference>
<keyword evidence="2" id="KW-1185">Reference proteome</keyword>
<accession>W4L3I7</accession>
<gene>
    <name evidence="1" type="ORF">ETSY1_44545</name>
</gene>
<protein>
    <submittedName>
        <fullName evidence="1">Uncharacterized protein</fullName>
    </submittedName>
</protein>
<proteinExistence type="predicted"/>
<evidence type="ECO:0000313" key="2">
    <source>
        <dbReference type="Proteomes" id="UP000019141"/>
    </source>
</evidence>
<reference evidence="1 2" key="1">
    <citation type="journal article" date="2014" name="Nature">
        <title>An environmental bacterial taxon with a large and distinct metabolic repertoire.</title>
        <authorList>
            <person name="Wilson M.C."/>
            <person name="Mori T."/>
            <person name="Ruckert C."/>
            <person name="Uria A.R."/>
            <person name="Helf M.J."/>
            <person name="Takada K."/>
            <person name="Gernert C."/>
            <person name="Steffens U.A."/>
            <person name="Heycke N."/>
            <person name="Schmitt S."/>
            <person name="Rinke C."/>
            <person name="Helfrich E.J."/>
            <person name="Brachmann A.O."/>
            <person name="Gurgui C."/>
            <person name="Wakimoto T."/>
            <person name="Kracht M."/>
            <person name="Crusemann M."/>
            <person name="Hentschel U."/>
            <person name="Abe I."/>
            <person name="Matsunaga S."/>
            <person name="Kalinowski J."/>
            <person name="Takeyama H."/>
            <person name="Piel J."/>
        </authorList>
    </citation>
    <scope>NUCLEOTIDE SEQUENCE [LARGE SCALE GENOMIC DNA]</scope>
    <source>
        <strain evidence="2">TSY1</strain>
    </source>
</reference>
<dbReference type="EMBL" id="AZHW01001580">
    <property type="protein sequence ID" value="ETW92235.1"/>
    <property type="molecule type" value="Genomic_DNA"/>
</dbReference>
<dbReference type="AlphaFoldDB" id="W4L3I7"/>
<dbReference type="HOGENOM" id="CLU_3388633_0_0_7"/>
<sequence>MTEVARAMGIGDEPTNLKVDGSEVTDVVVRES</sequence>
<name>W4L3I7_ENTF1</name>